<protein>
    <submittedName>
        <fullName evidence="1 2">Uncharacterized protein</fullName>
    </submittedName>
</protein>
<reference evidence="2" key="3">
    <citation type="submission" date="2015-06" db="UniProtKB">
        <authorList>
            <consortium name="EnsemblPlants"/>
        </authorList>
    </citation>
    <scope>IDENTIFICATION</scope>
    <source>
        <strain evidence="2">cv. Jemalong A17</strain>
    </source>
</reference>
<evidence type="ECO:0000313" key="2">
    <source>
        <dbReference type="EnsemblPlants" id="KEH17043"/>
    </source>
</evidence>
<dbReference type="HOGENOM" id="CLU_1899339_0_0_1"/>
<organism evidence="1 3">
    <name type="scientific">Medicago truncatula</name>
    <name type="common">Barrel medic</name>
    <name type="synonym">Medicago tribuloides</name>
    <dbReference type="NCBI Taxonomy" id="3880"/>
    <lineage>
        <taxon>Eukaryota</taxon>
        <taxon>Viridiplantae</taxon>
        <taxon>Streptophyta</taxon>
        <taxon>Embryophyta</taxon>
        <taxon>Tracheophyta</taxon>
        <taxon>Spermatophyta</taxon>
        <taxon>Magnoliopsida</taxon>
        <taxon>eudicotyledons</taxon>
        <taxon>Gunneridae</taxon>
        <taxon>Pentapetalae</taxon>
        <taxon>rosids</taxon>
        <taxon>fabids</taxon>
        <taxon>Fabales</taxon>
        <taxon>Fabaceae</taxon>
        <taxon>Papilionoideae</taxon>
        <taxon>50 kb inversion clade</taxon>
        <taxon>NPAAA clade</taxon>
        <taxon>Hologalegina</taxon>
        <taxon>IRL clade</taxon>
        <taxon>Trifolieae</taxon>
        <taxon>Medicago</taxon>
    </lineage>
</organism>
<evidence type="ECO:0000313" key="1">
    <source>
        <dbReference type="EMBL" id="KEH17043.1"/>
    </source>
</evidence>
<evidence type="ECO:0000313" key="3">
    <source>
        <dbReference type="Proteomes" id="UP000002051"/>
    </source>
</evidence>
<proteinExistence type="predicted"/>
<keyword evidence="3" id="KW-1185">Reference proteome</keyword>
<reference evidence="1 3" key="2">
    <citation type="journal article" date="2014" name="BMC Genomics">
        <title>An improved genome release (version Mt4.0) for the model legume Medicago truncatula.</title>
        <authorList>
            <person name="Tang H."/>
            <person name="Krishnakumar V."/>
            <person name="Bidwell S."/>
            <person name="Rosen B."/>
            <person name="Chan A."/>
            <person name="Zhou S."/>
            <person name="Gentzbittel L."/>
            <person name="Childs K.L."/>
            <person name="Yandell M."/>
            <person name="Gundlach H."/>
            <person name="Mayer K.F."/>
            <person name="Schwartz D.C."/>
            <person name="Town C.D."/>
        </authorList>
    </citation>
    <scope>GENOME REANNOTATION</scope>
    <source>
        <strain evidence="1">A17</strain>
        <strain evidence="2 3">cv. Jemalong A17</strain>
    </source>
</reference>
<reference evidence="1 3" key="1">
    <citation type="journal article" date="2011" name="Nature">
        <title>The Medicago genome provides insight into the evolution of rhizobial symbioses.</title>
        <authorList>
            <person name="Young N.D."/>
            <person name="Debelle F."/>
            <person name="Oldroyd G.E."/>
            <person name="Geurts R."/>
            <person name="Cannon S.B."/>
            <person name="Udvardi M.K."/>
            <person name="Benedito V.A."/>
            <person name="Mayer K.F."/>
            <person name="Gouzy J."/>
            <person name="Schoof H."/>
            <person name="Van de Peer Y."/>
            <person name="Proost S."/>
            <person name="Cook D.R."/>
            <person name="Meyers B.C."/>
            <person name="Spannagl M."/>
            <person name="Cheung F."/>
            <person name="De Mita S."/>
            <person name="Krishnakumar V."/>
            <person name="Gundlach H."/>
            <person name="Zhou S."/>
            <person name="Mudge J."/>
            <person name="Bharti A.K."/>
            <person name="Murray J.D."/>
            <person name="Naoumkina M.A."/>
            <person name="Rosen B."/>
            <person name="Silverstein K.A."/>
            <person name="Tang H."/>
            <person name="Rombauts S."/>
            <person name="Zhao P.X."/>
            <person name="Zhou P."/>
            <person name="Barbe V."/>
            <person name="Bardou P."/>
            <person name="Bechner M."/>
            <person name="Bellec A."/>
            <person name="Berger A."/>
            <person name="Berges H."/>
            <person name="Bidwell S."/>
            <person name="Bisseling T."/>
            <person name="Choisne N."/>
            <person name="Couloux A."/>
            <person name="Denny R."/>
            <person name="Deshpande S."/>
            <person name="Dai X."/>
            <person name="Doyle J.J."/>
            <person name="Dudez A.M."/>
            <person name="Farmer A.D."/>
            <person name="Fouteau S."/>
            <person name="Franken C."/>
            <person name="Gibelin C."/>
            <person name="Gish J."/>
            <person name="Goldstein S."/>
            <person name="Gonzalez A.J."/>
            <person name="Green P.J."/>
            <person name="Hallab A."/>
            <person name="Hartog M."/>
            <person name="Hua A."/>
            <person name="Humphray S.J."/>
            <person name="Jeong D.H."/>
            <person name="Jing Y."/>
            <person name="Jocker A."/>
            <person name="Kenton S.M."/>
            <person name="Kim D.J."/>
            <person name="Klee K."/>
            <person name="Lai H."/>
            <person name="Lang C."/>
            <person name="Lin S."/>
            <person name="Macmil S.L."/>
            <person name="Magdelenat G."/>
            <person name="Matthews L."/>
            <person name="McCorrison J."/>
            <person name="Monaghan E.L."/>
            <person name="Mun J.H."/>
            <person name="Najar F.Z."/>
            <person name="Nicholson C."/>
            <person name="Noirot C."/>
            <person name="O'Bleness M."/>
            <person name="Paule C.R."/>
            <person name="Poulain J."/>
            <person name="Prion F."/>
            <person name="Qin B."/>
            <person name="Qu C."/>
            <person name="Retzel E.F."/>
            <person name="Riddle C."/>
            <person name="Sallet E."/>
            <person name="Samain S."/>
            <person name="Samson N."/>
            <person name="Sanders I."/>
            <person name="Saurat O."/>
            <person name="Scarpelli C."/>
            <person name="Schiex T."/>
            <person name="Segurens B."/>
            <person name="Severin A.J."/>
            <person name="Sherrier D.J."/>
            <person name="Shi R."/>
            <person name="Sims S."/>
            <person name="Singer S.R."/>
            <person name="Sinharoy S."/>
            <person name="Sterck L."/>
            <person name="Viollet A."/>
            <person name="Wang B.B."/>
            <person name="Wang K."/>
            <person name="Wang M."/>
            <person name="Wang X."/>
            <person name="Warfsmann J."/>
            <person name="Weissenbach J."/>
            <person name="White D.D."/>
            <person name="White J.D."/>
            <person name="Wiley G.B."/>
            <person name="Wincker P."/>
            <person name="Xing Y."/>
            <person name="Yang L."/>
            <person name="Yao Z."/>
            <person name="Ying F."/>
            <person name="Zhai J."/>
            <person name="Zhou L."/>
            <person name="Zuber A."/>
            <person name="Denarie J."/>
            <person name="Dixon R.A."/>
            <person name="May G.D."/>
            <person name="Schwartz D.C."/>
            <person name="Rogers J."/>
            <person name="Quetier F."/>
            <person name="Town C.D."/>
            <person name="Roe B.A."/>
        </authorList>
    </citation>
    <scope>NUCLEOTIDE SEQUENCE [LARGE SCALE GENOMIC DNA]</scope>
    <source>
        <strain evidence="1">A17</strain>
        <strain evidence="2 3">cv. Jemalong A17</strain>
    </source>
</reference>
<dbReference type="EnsemblPlants" id="KEH17043">
    <property type="protein sequence ID" value="KEH17043"/>
    <property type="gene ID" value="MTR_0050s0150"/>
</dbReference>
<sequence>MMLKLIISFLIPDSKKLCTFPKPASLPKESSFLSHLNTFHLDSGSFSVDHGSLASLQLMYDDSVEIVACIDGKWKKFSSAGLGILAGYVPNLEILSLSRTSVDDTTLLFISMMQEGKSDLASLSLTTTKLFPAK</sequence>
<dbReference type="EMBL" id="KL402775">
    <property type="protein sequence ID" value="KEH17043.1"/>
    <property type="molecule type" value="Genomic_DNA"/>
</dbReference>
<accession>A0A072TJJ0</accession>
<gene>
    <name evidence="1" type="ORF">MTR_0050s0150</name>
</gene>
<name>A0A072TJJ0_MEDTR</name>
<dbReference type="Proteomes" id="UP000002051">
    <property type="component" value="Unassembled WGS sequence"/>
</dbReference>
<dbReference type="AlphaFoldDB" id="A0A072TJJ0"/>